<sequence>MMYSPPRTDPDREDEQCFAIGANLLSSLDHTMKFDEPIAFPMNNVGMQERVQLYNSTGGIVVLNSFILETIAIDL</sequence>
<comment type="caution">
    <text evidence="1">The sequence shown here is derived from an EMBL/GenBank/DDBJ whole genome shotgun (WGS) entry which is preliminary data.</text>
</comment>
<name>A0A3L6DEB9_MAIZE</name>
<proteinExistence type="predicted"/>
<reference evidence="1 2" key="1">
    <citation type="journal article" date="2018" name="Nat. Genet.">
        <title>Extensive intraspecific gene order and gene structural variations between Mo17 and other maize genomes.</title>
        <authorList>
            <person name="Sun S."/>
            <person name="Zhou Y."/>
            <person name="Chen J."/>
            <person name="Shi J."/>
            <person name="Zhao H."/>
            <person name="Zhao H."/>
            <person name="Song W."/>
            <person name="Zhang M."/>
            <person name="Cui Y."/>
            <person name="Dong X."/>
            <person name="Liu H."/>
            <person name="Ma X."/>
            <person name="Jiao Y."/>
            <person name="Wang B."/>
            <person name="Wei X."/>
            <person name="Stein J.C."/>
            <person name="Glaubitz J.C."/>
            <person name="Lu F."/>
            <person name="Yu G."/>
            <person name="Liang C."/>
            <person name="Fengler K."/>
            <person name="Li B."/>
            <person name="Rafalski A."/>
            <person name="Schnable P.S."/>
            <person name="Ware D.H."/>
            <person name="Buckler E.S."/>
            <person name="Lai J."/>
        </authorList>
    </citation>
    <scope>NUCLEOTIDE SEQUENCE [LARGE SCALE GENOMIC DNA]</scope>
    <source>
        <strain evidence="2">cv. Missouri 17</strain>
        <tissue evidence="1">Seedling</tissue>
    </source>
</reference>
<dbReference type="AlphaFoldDB" id="A0A3L6DEB9"/>
<organism evidence="1 2">
    <name type="scientific">Zea mays</name>
    <name type="common">Maize</name>
    <dbReference type="NCBI Taxonomy" id="4577"/>
    <lineage>
        <taxon>Eukaryota</taxon>
        <taxon>Viridiplantae</taxon>
        <taxon>Streptophyta</taxon>
        <taxon>Embryophyta</taxon>
        <taxon>Tracheophyta</taxon>
        <taxon>Spermatophyta</taxon>
        <taxon>Magnoliopsida</taxon>
        <taxon>Liliopsida</taxon>
        <taxon>Poales</taxon>
        <taxon>Poaceae</taxon>
        <taxon>PACMAD clade</taxon>
        <taxon>Panicoideae</taxon>
        <taxon>Andropogonodae</taxon>
        <taxon>Andropogoneae</taxon>
        <taxon>Tripsacinae</taxon>
        <taxon>Zea</taxon>
    </lineage>
</organism>
<evidence type="ECO:0000313" key="1">
    <source>
        <dbReference type="EMBL" id="PWZ06477.1"/>
    </source>
</evidence>
<gene>
    <name evidence="1" type="ORF">Zm00014a_009820</name>
</gene>
<dbReference type="EMBL" id="NCVQ01000010">
    <property type="protein sequence ID" value="PWZ06477.1"/>
    <property type="molecule type" value="Genomic_DNA"/>
</dbReference>
<dbReference type="Proteomes" id="UP000251960">
    <property type="component" value="Chromosome 9"/>
</dbReference>
<evidence type="ECO:0000313" key="2">
    <source>
        <dbReference type="Proteomes" id="UP000251960"/>
    </source>
</evidence>
<protein>
    <submittedName>
        <fullName evidence="1">Uncharacterized protein</fullName>
    </submittedName>
</protein>
<accession>A0A3L6DEB9</accession>